<keyword evidence="10" id="KW-1185">Reference proteome</keyword>
<keyword evidence="5" id="KW-0067">ATP-binding</keyword>
<evidence type="ECO:0000256" key="5">
    <source>
        <dbReference type="ARBA" id="ARBA00022840"/>
    </source>
</evidence>
<organism evidence="11">
    <name type="scientific">Anisakis simplex</name>
    <name type="common">Herring worm</name>
    <dbReference type="NCBI Taxonomy" id="6269"/>
    <lineage>
        <taxon>Eukaryota</taxon>
        <taxon>Metazoa</taxon>
        <taxon>Ecdysozoa</taxon>
        <taxon>Nematoda</taxon>
        <taxon>Chromadorea</taxon>
        <taxon>Rhabditida</taxon>
        <taxon>Spirurina</taxon>
        <taxon>Ascaridomorpha</taxon>
        <taxon>Ascaridoidea</taxon>
        <taxon>Anisakidae</taxon>
        <taxon>Anisakis</taxon>
        <taxon>Anisakis simplex complex</taxon>
    </lineage>
</organism>
<evidence type="ECO:0000313" key="10">
    <source>
        <dbReference type="Proteomes" id="UP000267096"/>
    </source>
</evidence>
<protein>
    <submittedName>
        <fullName evidence="11">Cell cycle checkpoint protein RAD17 (inferred by orthology to a human protein)</fullName>
    </submittedName>
</protein>
<dbReference type="WBParaSite" id="ASIM_0001766301-mRNA-1">
    <property type="protein sequence ID" value="ASIM_0001766301-mRNA-1"/>
    <property type="gene ID" value="ASIM_0001766301"/>
</dbReference>
<dbReference type="Proteomes" id="UP000267096">
    <property type="component" value="Unassembled WGS sequence"/>
</dbReference>
<proteinExistence type="inferred from homology"/>
<dbReference type="GO" id="GO:0006281">
    <property type="term" value="P:DNA repair"/>
    <property type="evidence" value="ECO:0007669"/>
    <property type="project" value="InterPro"/>
</dbReference>
<dbReference type="PANTHER" id="PTHR12172">
    <property type="entry name" value="CELL CYCLE CHECKPOINT PROTEIN RAD17"/>
    <property type="match status" value="1"/>
</dbReference>
<keyword evidence="3" id="KW-0547">Nucleotide-binding</keyword>
<reference evidence="11" key="1">
    <citation type="submission" date="2017-02" db="UniProtKB">
        <authorList>
            <consortium name="WormBaseParasite"/>
        </authorList>
    </citation>
    <scope>IDENTIFICATION</scope>
</reference>
<keyword evidence="7" id="KW-0131">Cell cycle</keyword>
<evidence type="ECO:0000313" key="9">
    <source>
        <dbReference type="EMBL" id="VDK59412.1"/>
    </source>
</evidence>
<feature type="compositionally biased region" description="Basic residues" evidence="8">
    <location>
        <begin position="44"/>
        <end position="56"/>
    </location>
</feature>
<dbReference type="AlphaFoldDB" id="A0A0M3K9L9"/>
<dbReference type="GO" id="GO:0003689">
    <property type="term" value="F:DNA clamp loader activity"/>
    <property type="evidence" value="ECO:0007669"/>
    <property type="project" value="TreeGrafter"/>
</dbReference>
<dbReference type="GO" id="GO:0005524">
    <property type="term" value="F:ATP binding"/>
    <property type="evidence" value="ECO:0007669"/>
    <property type="project" value="UniProtKB-KW"/>
</dbReference>
<dbReference type="InterPro" id="IPR004582">
    <property type="entry name" value="Checkpoint_prot_Rad17_Rad24"/>
</dbReference>
<reference evidence="9 10" key="2">
    <citation type="submission" date="2018-11" db="EMBL/GenBank/DDBJ databases">
        <authorList>
            <consortium name="Pathogen Informatics"/>
        </authorList>
    </citation>
    <scope>NUCLEOTIDE SEQUENCE [LARGE SCALE GENOMIC DNA]</scope>
</reference>
<dbReference type="OrthoDB" id="10265971at2759"/>
<keyword evidence="6" id="KW-0539">Nucleus</keyword>
<keyword evidence="4" id="KW-0227">DNA damage</keyword>
<dbReference type="Gene3D" id="3.40.50.300">
    <property type="entry name" value="P-loop containing nucleotide triphosphate hydrolases"/>
    <property type="match status" value="1"/>
</dbReference>
<dbReference type="GO" id="GO:0033314">
    <property type="term" value="P:mitotic DNA replication checkpoint signaling"/>
    <property type="evidence" value="ECO:0007669"/>
    <property type="project" value="TreeGrafter"/>
</dbReference>
<comment type="subcellular location">
    <subcellularLocation>
        <location evidence="1">Nucleus</location>
    </subcellularLocation>
</comment>
<dbReference type="Pfam" id="PF03215">
    <property type="entry name" value="Rad17"/>
    <property type="match status" value="1"/>
</dbReference>
<evidence type="ECO:0000313" key="11">
    <source>
        <dbReference type="WBParaSite" id="ASIM_0001766301-mRNA-1"/>
    </source>
</evidence>
<evidence type="ECO:0000256" key="3">
    <source>
        <dbReference type="ARBA" id="ARBA00022741"/>
    </source>
</evidence>
<dbReference type="EMBL" id="UYRR01033704">
    <property type="protein sequence ID" value="VDK59412.1"/>
    <property type="molecule type" value="Genomic_DNA"/>
</dbReference>
<evidence type="ECO:0000256" key="7">
    <source>
        <dbReference type="ARBA" id="ARBA00023306"/>
    </source>
</evidence>
<evidence type="ECO:0000256" key="8">
    <source>
        <dbReference type="SAM" id="MobiDB-lite"/>
    </source>
</evidence>
<feature type="region of interest" description="Disordered" evidence="8">
    <location>
        <begin position="24"/>
        <end position="64"/>
    </location>
</feature>
<evidence type="ECO:0000256" key="1">
    <source>
        <dbReference type="ARBA" id="ARBA00004123"/>
    </source>
</evidence>
<evidence type="ECO:0000256" key="2">
    <source>
        <dbReference type="ARBA" id="ARBA00006168"/>
    </source>
</evidence>
<feature type="compositionally biased region" description="Polar residues" evidence="8">
    <location>
        <begin position="27"/>
        <end position="43"/>
    </location>
</feature>
<sequence>MPKKVGTKCGNSLKRWFSCSFDENSENDAVSSRSSLMLSANRSKNLKSTKSANKKPTKSDSEDENFVQIMDVDDDEVELICETSSKSNGGGVISESRNDQSASVSFIDRFEPISADQLAVHSKKTDQVYSKYMGTVIKCQVRQWLLNHRNGIRRTKILLLTGPCGSGKTATVKVLCKELRMELVEWEGNDHFDFMVDESGDEIIAEQSQVRVFADFLRSVDHSSLEHSHSQKVVLIEQLPNAFYREPTQLHAVLRTLAAQSRCIFVFILSTIDSCWALNYRRLFPTNLLRQIQFDTIAFNPSAITFLTKAIRRVLGDLHIRNATPSLIKRIAESSNGDIRCALNNLQLSIGADGKLLKDINLFGSSSQTDSFHSIGKILYAKRAETTNEEWTESENLLSESLKKHFLRDTPPKDCLDDVIQKTAMSGDMIVSYIEEHEPYFAKSVFEIRKVYENLSLLDSALGAWDIRTNTSLADYEAEVAARSAIFYNYGCKNTSGRGMHTFTKPRWMATKSRIETLTKEARNIFPQLTFGDLFKL</sequence>
<dbReference type="GO" id="GO:0003682">
    <property type="term" value="F:chromatin binding"/>
    <property type="evidence" value="ECO:0007669"/>
    <property type="project" value="TreeGrafter"/>
</dbReference>
<gene>
    <name evidence="9" type="ORF">ASIM_LOCUS17067</name>
</gene>
<dbReference type="GO" id="GO:0005634">
    <property type="term" value="C:nucleus"/>
    <property type="evidence" value="ECO:0007669"/>
    <property type="project" value="UniProtKB-SubCell"/>
</dbReference>
<evidence type="ECO:0000256" key="4">
    <source>
        <dbReference type="ARBA" id="ARBA00022763"/>
    </source>
</evidence>
<comment type="similarity">
    <text evidence="2">Belongs to the rad17/RAD24 family.</text>
</comment>
<dbReference type="SUPFAM" id="SSF52540">
    <property type="entry name" value="P-loop containing nucleoside triphosphate hydrolases"/>
    <property type="match status" value="1"/>
</dbReference>
<name>A0A0M3K9L9_ANISI</name>
<dbReference type="PANTHER" id="PTHR12172:SF0">
    <property type="entry name" value="CELL CYCLE CHECKPOINT PROTEIN RAD17"/>
    <property type="match status" value="1"/>
</dbReference>
<dbReference type="InterPro" id="IPR027417">
    <property type="entry name" value="P-loop_NTPase"/>
</dbReference>
<dbReference type="GO" id="GO:0000077">
    <property type="term" value="P:DNA damage checkpoint signaling"/>
    <property type="evidence" value="ECO:0007669"/>
    <property type="project" value="TreeGrafter"/>
</dbReference>
<evidence type="ECO:0000256" key="6">
    <source>
        <dbReference type="ARBA" id="ARBA00023242"/>
    </source>
</evidence>
<accession>A0A0M3K9L9</accession>